<dbReference type="AlphaFoldDB" id="A0A9N8WD69"/>
<comment type="caution">
    <text evidence="2">The sequence shown here is derived from an EMBL/GenBank/DDBJ whole genome shotgun (WGS) entry which is preliminary data.</text>
</comment>
<gene>
    <name evidence="2" type="ORF">RFULGI_LOCUS1511</name>
</gene>
<organism evidence="2 3">
    <name type="scientific">Racocetra fulgida</name>
    <dbReference type="NCBI Taxonomy" id="60492"/>
    <lineage>
        <taxon>Eukaryota</taxon>
        <taxon>Fungi</taxon>
        <taxon>Fungi incertae sedis</taxon>
        <taxon>Mucoromycota</taxon>
        <taxon>Glomeromycotina</taxon>
        <taxon>Glomeromycetes</taxon>
        <taxon>Diversisporales</taxon>
        <taxon>Gigasporaceae</taxon>
        <taxon>Racocetra</taxon>
    </lineage>
</organism>
<sequence length="76" mass="8437">MNCKGEENDEGKGEENNEGEGEENDEGEGEENNEYEGKDEDIFSRGELDSDDKLGAKNIADHKVLDIDTIDIDAMK</sequence>
<keyword evidence="3" id="KW-1185">Reference proteome</keyword>
<dbReference type="EMBL" id="CAJVPZ010000944">
    <property type="protein sequence ID" value="CAG8480321.1"/>
    <property type="molecule type" value="Genomic_DNA"/>
</dbReference>
<feature type="compositionally biased region" description="Basic and acidic residues" evidence="1">
    <location>
        <begin position="40"/>
        <end position="55"/>
    </location>
</feature>
<reference evidence="2" key="1">
    <citation type="submission" date="2021-06" db="EMBL/GenBank/DDBJ databases">
        <authorList>
            <person name="Kallberg Y."/>
            <person name="Tangrot J."/>
            <person name="Rosling A."/>
        </authorList>
    </citation>
    <scope>NUCLEOTIDE SEQUENCE</scope>
    <source>
        <strain evidence="2">IN212</strain>
    </source>
</reference>
<dbReference type="Proteomes" id="UP000789396">
    <property type="component" value="Unassembled WGS sequence"/>
</dbReference>
<feature type="compositionally biased region" description="Basic and acidic residues" evidence="1">
    <location>
        <begin position="1"/>
        <end position="15"/>
    </location>
</feature>
<evidence type="ECO:0000313" key="3">
    <source>
        <dbReference type="Proteomes" id="UP000789396"/>
    </source>
</evidence>
<name>A0A9N8WD69_9GLOM</name>
<feature type="region of interest" description="Disordered" evidence="1">
    <location>
        <begin position="1"/>
        <end position="55"/>
    </location>
</feature>
<proteinExistence type="predicted"/>
<evidence type="ECO:0000256" key="1">
    <source>
        <dbReference type="SAM" id="MobiDB-lite"/>
    </source>
</evidence>
<accession>A0A9N8WD69</accession>
<feature type="compositionally biased region" description="Acidic residues" evidence="1">
    <location>
        <begin position="16"/>
        <end position="39"/>
    </location>
</feature>
<evidence type="ECO:0000313" key="2">
    <source>
        <dbReference type="EMBL" id="CAG8480321.1"/>
    </source>
</evidence>
<protein>
    <submittedName>
        <fullName evidence="2">13570_t:CDS:1</fullName>
    </submittedName>
</protein>